<evidence type="ECO:0000259" key="1">
    <source>
        <dbReference type="Pfam" id="PF00535"/>
    </source>
</evidence>
<dbReference type="AlphaFoldDB" id="A0AAV5B1A9"/>
<name>A0AAV5B1A9_9ACTN</name>
<evidence type="ECO:0000313" key="3">
    <source>
        <dbReference type="Proteomes" id="UP001055025"/>
    </source>
</evidence>
<dbReference type="SUPFAM" id="SSF53448">
    <property type="entry name" value="Nucleotide-diphospho-sugar transferases"/>
    <property type="match status" value="1"/>
</dbReference>
<dbReference type="PANTHER" id="PTHR43685">
    <property type="entry name" value="GLYCOSYLTRANSFERASE"/>
    <property type="match status" value="1"/>
</dbReference>
<reference evidence="2" key="1">
    <citation type="journal article" date="2022" name="Int. J. Syst. Evol. Microbiol.">
        <title>Granulimonas faecalis gen. nov., sp. nov., and Leptogranulimonas caecicola gen. nov., sp. nov., novel lactate-producing Atopobiaceae bacteria isolated from mouse intestines, and an emended description of the family Atopobiaceae.</title>
        <authorList>
            <person name="Morinaga K."/>
            <person name="Kusada H."/>
            <person name="Sakamoto S."/>
            <person name="Murakami T."/>
            <person name="Toyoda A."/>
            <person name="Mori H."/>
            <person name="Meng X.Y."/>
            <person name="Takashino M."/>
            <person name="Murotomi K."/>
            <person name="Tamaki H."/>
        </authorList>
    </citation>
    <scope>NUCLEOTIDE SEQUENCE</scope>
    <source>
        <strain evidence="2">OPF53</strain>
    </source>
</reference>
<dbReference type="InterPro" id="IPR001173">
    <property type="entry name" value="Glyco_trans_2-like"/>
</dbReference>
<comment type="caution">
    <text evidence="2">The sequence shown here is derived from an EMBL/GenBank/DDBJ whole genome shotgun (WGS) entry which is preliminary data.</text>
</comment>
<gene>
    <name evidence="2" type="ORF">ATOP_09810</name>
</gene>
<dbReference type="RefSeq" id="WP_265590776.1">
    <property type="nucleotide sequence ID" value="NZ_BQKC01000001.1"/>
</dbReference>
<dbReference type="Gene3D" id="3.90.550.10">
    <property type="entry name" value="Spore Coat Polysaccharide Biosynthesis Protein SpsA, Chain A"/>
    <property type="match status" value="1"/>
</dbReference>
<organism evidence="2 3">
    <name type="scientific">Granulimonas faecalis</name>
    <dbReference type="NCBI Taxonomy" id="2894155"/>
    <lineage>
        <taxon>Bacteria</taxon>
        <taxon>Bacillati</taxon>
        <taxon>Actinomycetota</taxon>
        <taxon>Coriobacteriia</taxon>
        <taxon>Coriobacteriales</taxon>
        <taxon>Kribbibacteriaceae</taxon>
        <taxon>Granulimonas</taxon>
    </lineage>
</organism>
<dbReference type="Proteomes" id="UP001055025">
    <property type="component" value="Unassembled WGS sequence"/>
</dbReference>
<evidence type="ECO:0000313" key="2">
    <source>
        <dbReference type="EMBL" id="GJM55326.1"/>
    </source>
</evidence>
<dbReference type="InterPro" id="IPR029044">
    <property type="entry name" value="Nucleotide-diphossugar_trans"/>
</dbReference>
<proteinExistence type="predicted"/>
<sequence>MAAAGERPLFSLVMCLYGVEATVARAVTAVLAQPFDDFELVLVDDASPDGSLDAALAAAGDDPRVRVVRHGENRGLSGARNTGLEAARGCYVAFPDPDDTVGRDFLPAAADAVAAFDPDIVVEGLTEVYERADGAVERERPIVPDGARLEGPAVARAVLPLEVKTLVGYVNCKFFRMNLVGDLRFEEGTSLSEDFFFSIEMFERARRVAVVPCAAYRYFKRPSGSLTSRWDDTYYDIHRRRVARLYRYLCEHGLDGTETRRLVGVLYGRYIVSALMRACDPRSSLDAAGRRDWVSQVFSDPLFDRLVPVAYSDESLATNAALSVLRTRDVGLALALGHAVGVARGAASGAFGRIQQKR</sequence>
<dbReference type="Pfam" id="PF00535">
    <property type="entry name" value="Glycos_transf_2"/>
    <property type="match status" value="1"/>
</dbReference>
<keyword evidence="3" id="KW-1185">Reference proteome</keyword>
<dbReference type="CDD" id="cd00761">
    <property type="entry name" value="Glyco_tranf_GTA_type"/>
    <property type="match status" value="1"/>
</dbReference>
<feature type="domain" description="Glycosyltransferase 2-like" evidence="1">
    <location>
        <begin position="11"/>
        <end position="126"/>
    </location>
</feature>
<dbReference type="PANTHER" id="PTHR43685:SF2">
    <property type="entry name" value="GLYCOSYLTRANSFERASE 2-LIKE DOMAIN-CONTAINING PROTEIN"/>
    <property type="match status" value="1"/>
</dbReference>
<protein>
    <recommendedName>
        <fullName evidence="1">Glycosyltransferase 2-like domain-containing protein</fullName>
    </recommendedName>
</protein>
<dbReference type="EMBL" id="BQKC01000001">
    <property type="protein sequence ID" value="GJM55326.1"/>
    <property type="molecule type" value="Genomic_DNA"/>
</dbReference>
<accession>A0AAV5B1A9</accession>
<dbReference type="InterPro" id="IPR050834">
    <property type="entry name" value="Glycosyltransf_2"/>
</dbReference>